<dbReference type="EMBL" id="CP016177">
    <property type="protein sequence ID" value="ANO33533.1"/>
    <property type="molecule type" value="Genomic_DNA"/>
</dbReference>
<gene>
    <name evidence="1" type="ORF">A6E01_09985</name>
</gene>
<evidence type="ECO:0000313" key="1">
    <source>
        <dbReference type="EMBL" id="ANO33533.1"/>
    </source>
</evidence>
<protein>
    <submittedName>
        <fullName evidence="1">Uncharacterized protein</fullName>
    </submittedName>
</protein>
<sequence>MGFIALDNSRYLTDSMKWQALLHHKRLNLDWQLESAINCLAIHTTSLHTLPTAQCAQDGNTNLSLEAQEMKNQFKLQADQGSIASSAVMILGEMEHDVAIASNQALPQGILGSSIFVGPSVVSHFFGYTDLSLLKPRWGEEIEVTSKQACGDDLLLKSANGARSFVIIGHCSISTYHWDQLTALSSAEPFFLLFVGGDLTFSGTQTLQGVIVIWHSEEESFEVSIVANPMIEGGLFFELSAPILLEQGVLEVVENEAHLMTSRFRFAKREWLKGSWRDF</sequence>
<evidence type="ECO:0000313" key="2">
    <source>
        <dbReference type="Proteomes" id="UP000092018"/>
    </source>
</evidence>
<proteinExistence type="predicted"/>
<dbReference type="Proteomes" id="UP000092018">
    <property type="component" value="Chromosome 1"/>
</dbReference>
<dbReference type="KEGG" id="vbr:A6E01_09985"/>
<name>A0AAN0XVP8_9VIBR</name>
<accession>A0AAN0XVP8</accession>
<reference evidence="1 2" key="1">
    <citation type="submission" date="2016-06" db="EMBL/GenBank/DDBJ databases">
        <title>Adaptive Radiation by Waves of Gene Transfer Leads to Fine-Scale Resource Partitioning in Marine Microbes.</title>
        <authorList>
            <person name="Hehemann J.-H."/>
            <person name="Arevalo P."/>
            <person name="Datta M.S."/>
            <person name="Yu X."/>
            <person name="Corzett C."/>
            <person name="Henschel A."/>
            <person name="Preheim S.P."/>
            <person name="Timberlake S."/>
            <person name="Alm E.J."/>
            <person name="Polz M.F."/>
        </authorList>
    </citation>
    <scope>NUCLEOTIDE SEQUENCE [LARGE SCALE GENOMIC DNA]</scope>
    <source>
        <strain evidence="1 2">FF50</strain>
    </source>
</reference>
<organism evidence="1 2">
    <name type="scientific">Vibrio breoganii</name>
    <dbReference type="NCBI Taxonomy" id="553239"/>
    <lineage>
        <taxon>Bacteria</taxon>
        <taxon>Pseudomonadati</taxon>
        <taxon>Pseudomonadota</taxon>
        <taxon>Gammaproteobacteria</taxon>
        <taxon>Vibrionales</taxon>
        <taxon>Vibrionaceae</taxon>
        <taxon>Vibrio</taxon>
    </lineage>
</organism>
<dbReference type="AlphaFoldDB" id="A0AAN0XVP8"/>